<keyword evidence="2 3" id="KW-0040">ANK repeat</keyword>
<dbReference type="SMART" id="SM00248">
    <property type="entry name" value="ANK"/>
    <property type="match status" value="3"/>
</dbReference>
<dbReference type="InterPro" id="IPR036770">
    <property type="entry name" value="Ankyrin_rpt-contain_sf"/>
</dbReference>
<organism evidence="5 6">
    <name type="scientific">Methylomonas albis</name>
    <dbReference type="NCBI Taxonomy" id="1854563"/>
    <lineage>
        <taxon>Bacteria</taxon>
        <taxon>Pseudomonadati</taxon>
        <taxon>Pseudomonadota</taxon>
        <taxon>Gammaproteobacteria</taxon>
        <taxon>Methylococcales</taxon>
        <taxon>Methylococcaceae</taxon>
        <taxon>Methylomonas</taxon>
    </lineage>
</organism>
<dbReference type="Pfam" id="PF00023">
    <property type="entry name" value="Ank"/>
    <property type="match status" value="1"/>
</dbReference>
<dbReference type="PANTHER" id="PTHR24201">
    <property type="entry name" value="ANK_REP_REGION DOMAIN-CONTAINING PROTEIN"/>
    <property type="match status" value="1"/>
</dbReference>
<keyword evidence="6" id="KW-1185">Reference proteome</keyword>
<keyword evidence="1" id="KW-0677">Repeat</keyword>
<name>A0ABR9CV02_9GAMM</name>
<reference evidence="5 6" key="1">
    <citation type="submission" date="2020-09" db="EMBL/GenBank/DDBJ databases">
        <title>Methylomonas albis sp. nov. and Methylomonas fluvii sp. nov.: Two cold-adapted methanotrophs from the River Elbe and an amended description of Methylovulum psychrotolerans strain Eb1.</title>
        <authorList>
            <person name="Bussmann I.K."/>
            <person name="Klings K.-W."/>
            <person name="Warnstedt J."/>
            <person name="Hoppert M."/>
            <person name="Saborowski A."/>
            <person name="Horn F."/>
            <person name="Liebner S."/>
        </authorList>
    </citation>
    <scope>NUCLEOTIDE SEQUENCE [LARGE SCALE GENOMIC DNA]</scope>
    <source>
        <strain evidence="5 6">EbA</strain>
    </source>
</reference>
<evidence type="ECO:0000256" key="3">
    <source>
        <dbReference type="PROSITE-ProRule" id="PRU00023"/>
    </source>
</evidence>
<dbReference type="InterPro" id="IPR002110">
    <property type="entry name" value="Ankyrin_rpt"/>
</dbReference>
<dbReference type="InterPro" id="IPR050776">
    <property type="entry name" value="Ank_Repeat/CDKN_Inhibitor"/>
</dbReference>
<dbReference type="PROSITE" id="PS50297">
    <property type="entry name" value="ANK_REP_REGION"/>
    <property type="match status" value="1"/>
</dbReference>
<dbReference type="PANTHER" id="PTHR24201:SF15">
    <property type="entry name" value="ANKYRIN REPEAT DOMAIN-CONTAINING PROTEIN 66"/>
    <property type="match status" value="1"/>
</dbReference>
<dbReference type="PROSITE" id="PS50088">
    <property type="entry name" value="ANK_REPEAT"/>
    <property type="match status" value="2"/>
</dbReference>
<evidence type="ECO:0000313" key="5">
    <source>
        <dbReference type="EMBL" id="MBD9354672.1"/>
    </source>
</evidence>
<proteinExistence type="predicted"/>
<evidence type="ECO:0000256" key="1">
    <source>
        <dbReference type="ARBA" id="ARBA00022737"/>
    </source>
</evidence>
<accession>A0ABR9CV02</accession>
<comment type="caution">
    <text evidence="5">The sequence shown here is derived from an EMBL/GenBank/DDBJ whole genome shotgun (WGS) entry which is preliminary data.</text>
</comment>
<dbReference type="RefSeq" id="WP_192372747.1">
    <property type="nucleotide sequence ID" value="NZ_CAJHIV010000001.1"/>
</dbReference>
<feature type="signal peptide" evidence="4">
    <location>
        <begin position="1"/>
        <end position="22"/>
    </location>
</feature>
<feature type="repeat" description="ANK" evidence="3">
    <location>
        <begin position="120"/>
        <end position="152"/>
    </location>
</feature>
<dbReference type="EMBL" id="JACXSS010000001">
    <property type="protein sequence ID" value="MBD9354672.1"/>
    <property type="molecule type" value="Genomic_DNA"/>
</dbReference>
<gene>
    <name evidence="5" type="ORF">IE877_02030</name>
</gene>
<evidence type="ECO:0000313" key="6">
    <source>
        <dbReference type="Proteomes" id="UP000652176"/>
    </source>
</evidence>
<dbReference type="Gene3D" id="1.25.40.20">
    <property type="entry name" value="Ankyrin repeat-containing domain"/>
    <property type="match status" value="1"/>
</dbReference>
<keyword evidence="4" id="KW-0732">Signal</keyword>
<sequence>MNKNLKTFAGIVLALTFNFAHAADIFDLARNGSAKAITEYVKQGGEVNVANEDGYTPLILAAYHGRLTAVQALHVAGALACSEDSKGNNALMGVAFKGDMPTARWFLDNGGCDVNHQNRAGQTALMMASLFGREAIIQLLMKHGARADIQDLQGNSAASLAQAQGLSRVVSIIKQLASLR</sequence>
<dbReference type="SUPFAM" id="SSF48403">
    <property type="entry name" value="Ankyrin repeat"/>
    <property type="match status" value="1"/>
</dbReference>
<evidence type="ECO:0000256" key="4">
    <source>
        <dbReference type="SAM" id="SignalP"/>
    </source>
</evidence>
<feature type="chain" id="PRO_5046781297" evidence="4">
    <location>
        <begin position="23"/>
        <end position="180"/>
    </location>
</feature>
<dbReference type="Pfam" id="PF12796">
    <property type="entry name" value="Ank_2"/>
    <property type="match status" value="1"/>
</dbReference>
<evidence type="ECO:0000256" key="2">
    <source>
        <dbReference type="ARBA" id="ARBA00023043"/>
    </source>
</evidence>
<dbReference type="Proteomes" id="UP000652176">
    <property type="component" value="Unassembled WGS sequence"/>
</dbReference>
<feature type="repeat" description="ANK" evidence="3">
    <location>
        <begin position="53"/>
        <end position="85"/>
    </location>
</feature>
<protein>
    <submittedName>
        <fullName evidence="5">Ankyrin repeat domain-containing protein</fullName>
    </submittedName>
</protein>